<dbReference type="Proteomes" id="UP000807769">
    <property type="component" value="Unassembled WGS sequence"/>
</dbReference>
<feature type="region of interest" description="Disordered" evidence="1">
    <location>
        <begin position="1"/>
        <end position="22"/>
    </location>
</feature>
<evidence type="ECO:0000313" key="2">
    <source>
        <dbReference type="EMBL" id="KAG1811752.1"/>
    </source>
</evidence>
<sequence length="314" mass="35127">MATDSEVSDDSSSIATTPPSYHETISADPIRCSKSSLFPFRRMKQKRTAVLSRIRDIVLAPNFTPSSVTSNLNTCAAAIPAAEFSNILTQPNIEGHTALYWAIMNNRPQAFWAFHGFITPPLYPFVCSSDLLKACMVTNDHPMFTRISEDTEDMRLRDCLGCPPDKIRPPTSSMLFCESGCSKNACAPVLKIFGRIWWLRFILRQPSDGLWSAEIGLRQYSHPARLKAVLLIEAHSRKPGRATPPGALKIPFSLIGTDFVALAPWRSTDDTAYVSPPDMTWRISRKLGDWVMHDTTEYVDHEGTLHARLETTLL</sequence>
<reference evidence="2" key="1">
    <citation type="journal article" date="2020" name="New Phytol.">
        <title>Comparative genomics reveals dynamic genome evolution in host specialist ectomycorrhizal fungi.</title>
        <authorList>
            <person name="Lofgren L.A."/>
            <person name="Nguyen N.H."/>
            <person name="Vilgalys R."/>
            <person name="Ruytinx J."/>
            <person name="Liao H.L."/>
            <person name="Branco S."/>
            <person name="Kuo A."/>
            <person name="LaButti K."/>
            <person name="Lipzen A."/>
            <person name="Andreopoulos W."/>
            <person name="Pangilinan J."/>
            <person name="Riley R."/>
            <person name="Hundley H."/>
            <person name="Na H."/>
            <person name="Barry K."/>
            <person name="Grigoriev I.V."/>
            <person name="Stajich J.E."/>
            <person name="Kennedy P.G."/>
        </authorList>
    </citation>
    <scope>NUCLEOTIDE SEQUENCE</scope>
    <source>
        <strain evidence="2">MN1</strain>
    </source>
</reference>
<evidence type="ECO:0000313" key="3">
    <source>
        <dbReference type="Proteomes" id="UP000807769"/>
    </source>
</evidence>
<organism evidence="2 3">
    <name type="scientific">Suillus subaureus</name>
    <dbReference type="NCBI Taxonomy" id="48587"/>
    <lineage>
        <taxon>Eukaryota</taxon>
        <taxon>Fungi</taxon>
        <taxon>Dikarya</taxon>
        <taxon>Basidiomycota</taxon>
        <taxon>Agaricomycotina</taxon>
        <taxon>Agaricomycetes</taxon>
        <taxon>Agaricomycetidae</taxon>
        <taxon>Boletales</taxon>
        <taxon>Suillineae</taxon>
        <taxon>Suillaceae</taxon>
        <taxon>Suillus</taxon>
    </lineage>
</organism>
<feature type="compositionally biased region" description="Polar residues" evidence="1">
    <location>
        <begin position="10"/>
        <end position="19"/>
    </location>
</feature>
<dbReference type="EMBL" id="JABBWG010000028">
    <property type="protein sequence ID" value="KAG1811752.1"/>
    <property type="molecule type" value="Genomic_DNA"/>
</dbReference>
<dbReference type="GeneID" id="64630357"/>
<keyword evidence="3" id="KW-1185">Reference proteome</keyword>
<name>A0A9P7E5C6_9AGAM</name>
<evidence type="ECO:0000256" key="1">
    <source>
        <dbReference type="SAM" id="MobiDB-lite"/>
    </source>
</evidence>
<dbReference type="RefSeq" id="XP_041190173.1">
    <property type="nucleotide sequence ID" value="XM_041336340.1"/>
</dbReference>
<protein>
    <submittedName>
        <fullName evidence="2">Uncharacterized protein</fullName>
    </submittedName>
</protein>
<dbReference type="OrthoDB" id="2959034at2759"/>
<proteinExistence type="predicted"/>
<gene>
    <name evidence="2" type="ORF">BJ212DRAFT_1372814</name>
</gene>
<comment type="caution">
    <text evidence="2">The sequence shown here is derived from an EMBL/GenBank/DDBJ whole genome shotgun (WGS) entry which is preliminary data.</text>
</comment>
<accession>A0A9P7E5C6</accession>
<dbReference type="AlphaFoldDB" id="A0A9P7E5C6"/>